<name>A0AAF0C4Z8_9GAMM</name>
<gene>
    <name evidence="1" type="ORF">SG35_006805</name>
</gene>
<protein>
    <submittedName>
        <fullName evidence="1">Uncharacterized protein</fullName>
    </submittedName>
</protein>
<reference evidence="1 2" key="2">
    <citation type="journal article" date="2022" name="Mar. Drugs">
        <title>Bioassay-Guided Fractionation Leads to the Detection of Cholic Acid Generated by the Rare Thalassomonas sp.</title>
        <authorList>
            <person name="Pheiffer F."/>
            <person name="Schneider Y.K."/>
            <person name="Hansen E.H."/>
            <person name="Andersen J.H."/>
            <person name="Isaksson J."/>
            <person name="Busche T."/>
            <person name="R C."/>
            <person name="Kalinowski J."/>
            <person name="Zyl L.V."/>
            <person name="Trindade M."/>
        </authorList>
    </citation>
    <scope>NUCLEOTIDE SEQUENCE [LARGE SCALE GENOMIC DNA]</scope>
    <source>
        <strain evidence="1 2">A5K-106</strain>
    </source>
</reference>
<evidence type="ECO:0000313" key="2">
    <source>
        <dbReference type="Proteomes" id="UP000032568"/>
    </source>
</evidence>
<dbReference type="Proteomes" id="UP000032568">
    <property type="component" value="Chromosome"/>
</dbReference>
<evidence type="ECO:0000313" key="1">
    <source>
        <dbReference type="EMBL" id="WDE00345.1"/>
    </source>
</evidence>
<reference evidence="1 2" key="1">
    <citation type="journal article" date="2015" name="Genome Announc.">
        <title>Draft Genome Sequences of Marine Isolates of Thalassomonas viridans and Thalassomonas actiniarum.</title>
        <authorList>
            <person name="Olonade I."/>
            <person name="van Zyl L.J."/>
            <person name="Trindade M."/>
        </authorList>
    </citation>
    <scope>NUCLEOTIDE SEQUENCE [LARGE SCALE GENOMIC DNA]</scope>
    <source>
        <strain evidence="1 2">A5K-106</strain>
    </source>
</reference>
<dbReference type="KEGG" id="tact:SG35_006805"/>
<proteinExistence type="predicted"/>
<sequence length="129" mass="14857">MRALSFKGDNLLSTKSLTLLLLFILGYGAASFQFSRAALETEINNYHKEILIASRLLEEYSNNCATNKQSNFSPYVEHATIKYELLLKKSEKFPYFMSGDFILDHEESAFEFNEKRELTHKAISLCKET</sequence>
<organism evidence="1 2">
    <name type="scientific">Thalassomonas actiniarum</name>
    <dbReference type="NCBI Taxonomy" id="485447"/>
    <lineage>
        <taxon>Bacteria</taxon>
        <taxon>Pseudomonadati</taxon>
        <taxon>Pseudomonadota</taxon>
        <taxon>Gammaproteobacteria</taxon>
        <taxon>Alteromonadales</taxon>
        <taxon>Colwelliaceae</taxon>
        <taxon>Thalassomonas</taxon>
    </lineage>
</organism>
<keyword evidence="2" id="KW-1185">Reference proteome</keyword>
<dbReference type="RefSeq" id="WP_044836356.1">
    <property type="nucleotide sequence ID" value="NZ_CP059735.1"/>
</dbReference>
<accession>A0AAF0C4Z8</accession>
<dbReference type="EMBL" id="CP059735">
    <property type="protein sequence ID" value="WDE00345.1"/>
    <property type="molecule type" value="Genomic_DNA"/>
</dbReference>
<dbReference type="AlphaFoldDB" id="A0AAF0C4Z8"/>